<comment type="caution">
    <text evidence="1">The sequence shown here is derived from an EMBL/GenBank/DDBJ whole genome shotgun (WGS) entry which is preliminary data.</text>
</comment>
<keyword evidence="2" id="KW-1185">Reference proteome</keyword>
<evidence type="ECO:0000313" key="2">
    <source>
        <dbReference type="Proteomes" id="UP000618952"/>
    </source>
</evidence>
<protein>
    <submittedName>
        <fullName evidence="1">Uncharacterized protein</fullName>
    </submittedName>
</protein>
<reference evidence="1 2" key="1">
    <citation type="submission" date="2020-08" db="EMBL/GenBank/DDBJ databases">
        <title>Arenibacter gaetbuli sp. nov., isolated from a sand dune.</title>
        <authorList>
            <person name="Park S."/>
            <person name="Yoon J.-H."/>
        </authorList>
    </citation>
    <scope>NUCLEOTIDE SEQUENCE [LARGE SCALE GENOMIC DNA]</scope>
    <source>
        <strain evidence="1 2">BSSL-BM3</strain>
    </source>
</reference>
<evidence type="ECO:0000313" key="1">
    <source>
        <dbReference type="EMBL" id="MBC8770015.1"/>
    </source>
</evidence>
<name>A0ABR7QS46_9FLAO</name>
<organism evidence="1 2">
    <name type="scientific">Arenibacter arenosicollis</name>
    <dbReference type="NCBI Taxonomy" id="2762274"/>
    <lineage>
        <taxon>Bacteria</taxon>
        <taxon>Pseudomonadati</taxon>
        <taxon>Bacteroidota</taxon>
        <taxon>Flavobacteriia</taxon>
        <taxon>Flavobacteriales</taxon>
        <taxon>Flavobacteriaceae</taxon>
        <taxon>Arenibacter</taxon>
    </lineage>
</organism>
<dbReference type="EMBL" id="JACLHY010000026">
    <property type="protein sequence ID" value="MBC8770015.1"/>
    <property type="molecule type" value="Genomic_DNA"/>
</dbReference>
<gene>
    <name evidence="1" type="ORF">H4O18_18595</name>
</gene>
<proteinExistence type="predicted"/>
<dbReference type="RefSeq" id="WP_187587452.1">
    <property type="nucleotide sequence ID" value="NZ_JACLHY010000026.1"/>
</dbReference>
<sequence length="97" mass="11132">MFLHPSVEGRLPIKLLENEFITPDLKIESNGYAIVFKDSLNILEGTTHRIRFSDIDCENKRVSYSIFYPIEGAILTGNVVNSDTLWYAEHTNWGIKD</sequence>
<accession>A0ABR7QS46</accession>
<dbReference type="Proteomes" id="UP000618952">
    <property type="component" value="Unassembled WGS sequence"/>
</dbReference>